<gene>
    <name evidence="2" type="ORF">LACBIDRAFT_295720</name>
</gene>
<dbReference type="RefSeq" id="XP_001888697.1">
    <property type="nucleotide sequence ID" value="XM_001888662.1"/>
</dbReference>
<feature type="region of interest" description="Disordered" evidence="1">
    <location>
        <begin position="275"/>
        <end position="298"/>
    </location>
</feature>
<dbReference type="PANTHER" id="PTHR12507">
    <property type="entry name" value="REDUCED GROWTH PHENOTYPE 1 RGP1, YEAST -RELATED"/>
    <property type="match status" value="1"/>
</dbReference>
<dbReference type="Pfam" id="PF08737">
    <property type="entry name" value="Rgp1"/>
    <property type="match status" value="1"/>
</dbReference>
<dbReference type="KEGG" id="lbc:LACBIDRAFT_295720"/>
<accession>B0DXJ4</accession>
<reference evidence="2 3" key="1">
    <citation type="journal article" date="2008" name="Nature">
        <title>The genome of Laccaria bicolor provides insights into mycorrhizal symbiosis.</title>
        <authorList>
            <person name="Martin F."/>
            <person name="Aerts A."/>
            <person name="Ahren D."/>
            <person name="Brun A."/>
            <person name="Danchin E.G.J."/>
            <person name="Duchaussoy F."/>
            <person name="Gibon J."/>
            <person name="Kohler A."/>
            <person name="Lindquist E."/>
            <person name="Pereda V."/>
            <person name="Salamov A."/>
            <person name="Shapiro H.J."/>
            <person name="Wuyts J."/>
            <person name="Blaudez D."/>
            <person name="Buee M."/>
            <person name="Brokstein P."/>
            <person name="Canbaeck B."/>
            <person name="Cohen D."/>
            <person name="Courty P.E."/>
            <person name="Coutinho P.M."/>
            <person name="Delaruelle C."/>
            <person name="Detter J.C."/>
            <person name="Deveau A."/>
            <person name="DiFazio S."/>
            <person name="Duplessis S."/>
            <person name="Fraissinet-Tachet L."/>
            <person name="Lucic E."/>
            <person name="Frey-Klett P."/>
            <person name="Fourrey C."/>
            <person name="Feussner I."/>
            <person name="Gay G."/>
            <person name="Grimwood J."/>
            <person name="Hoegger P.J."/>
            <person name="Jain P."/>
            <person name="Kilaru S."/>
            <person name="Labbe J."/>
            <person name="Lin Y.C."/>
            <person name="Legue V."/>
            <person name="Le Tacon F."/>
            <person name="Marmeisse R."/>
            <person name="Melayah D."/>
            <person name="Montanini B."/>
            <person name="Muratet M."/>
            <person name="Nehls U."/>
            <person name="Niculita-Hirzel H."/>
            <person name="Oudot-Le Secq M.P."/>
            <person name="Peter M."/>
            <person name="Quesneville H."/>
            <person name="Rajashekar B."/>
            <person name="Reich M."/>
            <person name="Rouhier N."/>
            <person name="Schmutz J."/>
            <person name="Yin T."/>
            <person name="Chalot M."/>
            <person name="Henrissat B."/>
            <person name="Kuees U."/>
            <person name="Lucas S."/>
            <person name="Van de Peer Y."/>
            <person name="Podila G.K."/>
            <person name="Polle A."/>
            <person name="Pukkila P.J."/>
            <person name="Richardson P.M."/>
            <person name="Rouze P."/>
            <person name="Sanders I.R."/>
            <person name="Stajich J.E."/>
            <person name="Tunlid A."/>
            <person name="Tuskan G."/>
            <person name="Grigoriev I.V."/>
        </authorList>
    </citation>
    <scope>NUCLEOTIDE SEQUENCE [LARGE SCALE GENOMIC DNA]</scope>
    <source>
        <strain evidence="3">S238N-H82 / ATCC MYA-4686</strain>
    </source>
</reference>
<proteinExistence type="predicted"/>
<feature type="region of interest" description="Disordered" evidence="1">
    <location>
        <begin position="355"/>
        <end position="406"/>
    </location>
</feature>
<feature type="compositionally biased region" description="Polar residues" evidence="1">
    <location>
        <begin position="37"/>
        <end position="56"/>
    </location>
</feature>
<feature type="compositionally biased region" description="Polar residues" evidence="1">
    <location>
        <begin position="355"/>
        <end position="364"/>
    </location>
</feature>
<evidence type="ECO:0000256" key="1">
    <source>
        <dbReference type="SAM" id="MobiDB-lite"/>
    </source>
</evidence>
<dbReference type="HOGENOM" id="CLU_005984_0_0_1"/>
<feature type="compositionally biased region" description="Low complexity" evidence="1">
    <location>
        <begin position="375"/>
        <end position="406"/>
    </location>
</feature>
<dbReference type="InterPro" id="IPR014848">
    <property type="entry name" value="Rgp1"/>
</dbReference>
<feature type="region of interest" description="Disordered" evidence="1">
    <location>
        <begin position="37"/>
        <end position="119"/>
    </location>
</feature>
<dbReference type="GeneID" id="6084285"/>
<sequence length="945" mass="100834">MPSVAPSEDVDSAVRVVVTPAQSSYFAGETFSVTITFSNTHSSSPPEAGPSTANSRPQHKRGAHSISSAPLARPPTSPGTPRMSALPPPSRPKRGDDLPTRKGLIGRARTPQNSENLPDLIEQRRKKLLAKSLSVSIAPLELEEQLAVGTVATSAPHFQRSFNDVRPSNSPQVPSPLARTDALSLSSSHPHARKQSILDGQFSLDVLSPTTSVPPFPYSPNSSSSSFSLALDPIVEGAQSPYLSTPQLASPTIESFTPAPQINPRSNAVYAYPSTRHRPPPIGLGQPSARGDAEAARSASLPHSNVELILYSYAQLTGTVSITPGASSTPEQLQTLNGVRSALLKQNVIGGGSMNITSSLHQHNPPSPRTRHGRSSSTSFLSMLSPSSLMPSVTTTPPNSASRWRSSSASAQISSIPPSNKFYNTNSNTRGLGVSLLGSGSTVDTITPEGPLPTFQVQPTMLAVDLSLQPGESRSYTYSITLPDNLPPTFRGKSLAFSYELVVGTCRAGSSSSSSTGRSSANSVSRVMKVPIRVYNHVAVGLAPKPYDILWPVNKRLDPHAPAPQAKVVELVGKPVNSNNMLSFPTSPSASSFKNGSLEELKEYAQRLVASLPAPRSNGDDQEKVEVQSASDGVNGDHVHFVDPERVMQLEEMRKKETEAEGGLTGCREAVEILTRNPKKASYDVNKDGVKVAVLTFTKCAFRLGETVCGVVELNDRMGRARVLQLSAILEAHETLPSTISSPSTARHLRRVHAEHYSSFTLNTLRTTFCLDIPSDASPAFQIRIGTSSSQACGGLEWKVRLCLLVAVAAETSHPGTEGVRMKTLVRVGPRGEWGSSWRAPDHVAPLEKPDRAALLEQQQQRTKSWAEFLASPLLLLNGEEGGGGEGGYDGIKPDLAGGVGVGVDYGGGEEGWREVKLETVECEVPIKVWPGNTAFKAMDVVFDV</sequence>
<dbReference type="InParanoid" id="B0DXJ4"/>
<dbReference type="OrthoDB" id="1918at2759"/>
<name>B0DXJ4_LACBS</name>
<dbReference type="AlphaFoldDB" id="B0DXJ4"/>
<dbReference type="STRING" id="486041.B0DXJ4"/>
<keyword evidence="3" id="KW-1185">Reference proteome</keyword>
<protein>
    <submittedName>
        <fullName evidence="2">Predicted protein</fullName>
    </submittedName>
</protein>
<organism evidence="3">
    <name type="scientific">Laccaria bicolor (strain S238N-H82 / ATCC MYA-4686)</name>
    <name type="common">Bicoloured deceiver</name>
    <name type="synonym">Laccaria laccata var. bicolor</name>
    <dbReference type="NCBI Taxonomy" id="486041"/>
    <lineage>
        <taxon>Eukaryota</taxon>
        <taxon>Fungi</taxon>
        <taxon>Dikarya</taxon>
        <taxon>Basidiomycota</taxon>
        <taxon>Agaricomycotina</taxon>
        <taxon>Agaricomycetes</taxon>
        <taxon>Agaricomycetidae</taxon>
        <taxon>Agaricales</taxon>
        <taxon>Agaricineae</taxon>
        <taxon>Hydnangiaceae</taxon>
        <taxon>Laccaria</taxon>
    </lineage>
</organism>
<dbReference type="Proteomes" id="UP000001194">
    <property type="component" value="Unassembled WGS sequence"/>
</dbReference>
<evidence type="ECO:0000313" key="3">
    <source>
        <dbReference type="Proteomes" id="UP000001194"/>
    </source>
</evidence>
<dbReference type="EMBL" id="DS547147">
    <property type="protein sequence ID" value="EDR00688.1"/>
    <property type="molecule type" value="Genomic_DNA"/>
</dbReference>
<evidence type="ECO:0000313" key="2">
    <source>
        <dbReference type="EMBL" id="EDR00688.1"/>
    </source>
</evidence>